<dbReference type="GO" id="GO:0006310">
    <property type="term" value="P:DNA recombination"/>
    <property type="evidence" value="ECO:0007669"/>
    <property type="project" value="UniProtKB-KW"/>
</dbReference>
<protein>
    <recommendedName>
        <fullName evidence="5">Core-binding (CB) domain-containing protein</fullName>
    </recommendedName>
</protein>
<dbReference type="Proteomes" id="UP000293589">
    <property type="component" value="Chromosome"/>
</dbReference>
<accession>A0A4P6DYY0</accession>
<dbReference type="AlphaFoldDB" id="A0A4P6DYY0"/>
<evidence type="ECO:0000256" key="4">
    <source>
        <dbReference type="SAM" id="MobiDB-lite"/>
    </source>
</evidence>
<evidence type="ECO:0000259" key="5">
    <source>
        <dbReference type="PROSITE" id="PS51900"/>
    </source>
</evidence>
<keyword evidence="1 3" id="KW-0238">DNA-binding</keyword>
<sequence length="300" mass="33525">MRGFDRRYDAESPPLKHPRDAGLRSSYHVFRPGGPCDGPSGCKPMCEPLDCKGDTIMKFDSLTVEYLAGCLSPKTAKRYGTSLRTWVDWCRGNEVDPMLATRADIERFGKEFEESNENGATTAAHLLTAVCGVYRFGFDAGYLKENPAAHVRRPKRPSRSTGTWLTQSECVRLMDWCEAMPDPTYAALVESYLLLGVRCGEPLACDVPDMRKVGDFWTLTVKRKAHDGKAVIQQVAMADRLYEAYARMLGKRKDGPLFVCLATGNRLSSNLACRMVERACRMVGIERVITVVDDFVLACR</sequence>
<dbReference type="EMBL" id="CP035464">
    <property type="protein sequence ID" value="QAY33118.1"/>
    <property type="molecule type" value="Genomic_DNA"/>
</dbReference>
<evidence type="ECO:0000313" key="7">
    <source>
        <dbReference type="Proteomes" id="UP000293589"/>
    </source>
</evidence>
<dbReference type="KEGG" id="bgx:ESN35_06660"/>
<evidence type="ECO:0000313" key="6">
    <source>
        <dbReference type="EMBL" id="QAY33118.1"/>
    </source>
</evidence>
<dbReference type="Gene3D" id="1.10.150.130">
    <property type="match status" value="1"/>
</dbReference>
<dbReference type="InterPro" id="IPR013762">
    <property type="entry name" value="Integrase-like_cat_sf"/>
</dbReference>
<dbReference type="PROSITE" id="PS51900">
    <property type="entry name" value="CB"/>
    <property type="match status" value="1"/>
</dbReference>
<reference evidence="6 7" key="1">
    <citation type="submission" date="2019-01" db="EMBL/GenBank/DDBJ databases">
        <title>Complete genome sequence of Bifidobacterium gallinarum CACC 514.</title>
        <authorList>
            <person name="Jung M."/>
        </authorList>
    </citation>
    <scope>NUCLEOTIDE SEQUENCE [LARGE SCALE GENOMIC DNA]</scope>
    <source>
        <strain evidence="6 7">CACC 514</strain>
    </source>
</reference>
<gene>
    <name evidence="6" type="ORF">ESN35_06660</name>
</gene>
<evidence type="ECO:0000256" key="2">
    <source>
        <dbReference type="ARBA" id="ARBA00023172"/>
    </source>
</evidence>
<dbReference type="GO" id="GO:0003677">
    <property type="term" value="F:DNA binding"/>
    <property type="evidence" value="ECO:0007669"/>
    <property type="project" value="UniProtKB-UniRule"/>
</dbReference>
<organism evidence="6 7">
    <name type="scientific">Bifidobacterium pullorum subsp. gallinarum</name>
    <dbReference type="NCBI Taxonomy" id="78344"/>
    <lineage>
        <taxon>Bacteria</taxon>
        <taxon>Bacillati</taxon>
        <taxon>Actinomycetota</taxon>
        <taxon>Actinomycetes</taxon>
        <taxon>Bifidobacteriales</taxon>
        <taxon>Bifidobacteriaceae</taxon>
        <taxon>Bifidobacterium</taxon>
    </lineage>
</organism>
<proteinExistence type="predicted"/>
<dbReference type="SUPFAM" id="SSF56349">
    <property type="entry name" value="DNA breaking-rejoining enzymes"/>
    <property type="match status" value="1"/>
</dbReference>
<dbReference type="InterPro" id="IPR044068">
    <property type="entry name" value="CB"/>
</dbReference>
<feature type="compositionally biased region" description="Basic and acidic residues" evidence="4">
    <location>
        <begin position="1"/>
        <end position="10"/>
    </location>
</feature>
<evidence type="ECO:0000256" key="3">
    <source>
        <dbReference type="PROSITE-ProRule" id="PRU01248"/>
    </source>
</evidence>
<name>A0A4P6DYY0_9BIFI</name>
<dbReference type="Gene3D" id="1.10.443.10">
    <property type="entry name" value="Intergrase catalytic core"/>
    <property type="match status" value="1"/>
</dbReference>
<feature type="domain" description="Core-binding (CB)" evidence="5">
    <location>
        <begin position="57"/>
        <end position="138"/>
    </location>
</feature>
<keyword evidence="2" id="KW-0233">DNA recombination</keyword>
<dbReference type="InterPro" id="IPR010998">
    <property type="entry name" value="Integrase_recombinase_N"/>
</dbReference>
<evidence type="ECO:0000256" key="1">
    <source>
        <dbReference type="ARBA" id="ARBA00023125"/>
    </source>
</evidence>
<feature type="region of interest" description="Disordered" evidence="4">
    <location>
        <begin position="1"/>
        <end position="22"/>
    </location>
</feature>
<dbReference type="InterPro" id="IPR011010">
    <property type="entry name" value="DNA_brk_join_enz"/>
</dbReference>
<dbReference type="GO" id="GO:0015074">
    <property type="term" value="P:DNA integration"/>
    <property type="evidence" value="ECO:0007669"/>
    <property type="project" value="InterPro"/>
</dbReference>